<evidence type="ECO:0000313" key="2">
    <source>
        <dbReference type="Proteomes" id="UP000245626"/>
    </source>
</evidence>
<accession>A0ACD0NL02</accession>
<dbReference type="EMBL" id="KZ820978">
    <property type="protein sequence ID" value="PWN46495.1"/>
    <property type="molecule type" value="Genomic_DNA"/>
</dbReference>
<reference evidence="1 2" key="1">
    <citation type="journal article" date="2018" name="Mol. Biol. Evol.">
        <title>Broad Genomic Sampling Reveals a Smut Pathogenic Ancestry of the Fungal Clade Ustilaginomycotina.</title>
        <authorList>
            <person name="Kijpornyongpan T."/>
            <person name="Mondo S.J."/>
            <person name="Barry K."/>
            <person name="Sandor L."/>
            <person name="Lee J."/>
            <person name="Lipzen A."/>
            <person name="Pangilinan J."/>
            <person name="LaButti K."/>
            <person name="Hainaut M."/>
            <person name="Henrissat B."/>
            <person name="Grigoriev I.V."/>
            <person name="Spatafora J.W."/>
            <person name="Aime M.C."/>
        </authorList>
    </citation>
    <scope>NUCLEOTIDE SEQUENCE [LARGE SCALE GENOMIC DNA]</scope>
    <source>
        <strain evidence="1 2">SA 807</strain>
    </source>
</reference>
<keyword evidence="2" id="KW-1185">Reference proteome</keyword>
<organism evidence="1 2">
    <name type="scientific">Violaceomyces palustris</name>
    <dbReference type="NCBI Taxonomy" id="1673888"/>
    <lineage>
        <taxon>Eukaryota</taxon>
        <taxon>Fungi</taxon>
        <taxon>Dikarya</taxon>
        <taxon>Basidiomycota</taxon>
        <taxon>Ustilaginomycotina</taxon>
        <taxon>Ustilaginomycetes</taxon>
        <taxon>Violaceomycetales</taxon>
        <taxon>Violaceomycetaceae</taxon>
        <taxon>Violaceomyces</taxon>
    </lineage>
</organism>
<gene>
    <name evidence="1" type="ORF">IE53DRAFT_350646</name>
</gene>
<dbReference type="Proteomes" id="UP000245626">
    <property type="component" value="Unassembled WGS sequence"/>
</dbReference>
<proteinExistence type="predicted"/>
<sequence>MATVTTTITETLHERRPHSSSSSSSKVKVPEPPSLRFPSSGGRKLTETETRLKSRRNWGYLETAYENSKLMGLTTHALTISSTILFNSTPWLAKPFYEWLNRSSHFTIWTVHTWVLTSLSQVILMAIFAYTDLTQKPGWLAKYKVQPGKKVSWEQYKKIFKTVAFNMVVVNTLSNLVWYPISEWRGIETSYETLPGGWKLFGQWAACLLTEEVGFYVVHRALHHPRVYKYIHKKHHEFTAPIAAVSTYSHPFEHYFSNLLPILFGLFITKAHWCVMILFFHGLMIGSLAQHSGYNSESPRVPFMTCALPHDWHHFYHTEVFGPTGLLDAILGTDKTFKAWIGEVQEAFHGDRAEAKKAALEKLAEYED</sequence>
<name>A0ACD0NL02_9BASI</name>
<evidence type="ECO:0000313" key="1">
    <source>
        <dbReference type="EMBL" id="PWN46495.1"/>
    </source>
</evidence>
<protein>
    <submittedName>
        <fullName evidence="1">Uncharacterized protein</fullName>
    </submittedName>
</protein>